<dbReference type="AlphaFoldDB" id="E1QM78"/>
<dbReference type="HOGENOM" id="CLU_101367_0_0_7"/>
<sequence>MPEKTAKPGLAMRQLVLASGAPKSTILHYVDKGLLPRPVKTSPNVAYYDPQCVERLRLIKSLQMEHGLSLEHIGKILAAWDRGQDITPLVELNKTVFGPLDEEVVGLKEFCRRTGLSAERVAALREAGLLLPLREGRFDGRDLMLGAAIARALGQGLEIADLTFYAELGRQIVNHEVRLRQKLTHDLPFDQDVELTKEMVLQARLLRGYVIDRHFQLRIARARGLKHLEVE</sequence>
<name>E1QM78_DESB2</name>
<gene>
    <name evidence="3" type="ordered locus">Deba_2767</name>
</gene>
<dbReference type="PANTHER" id="PTHR30204">
    <property type="entry name" value="REDOX-CYCLING DRUG-SENSING TRANSCRIPTIONAL ACTIVATOR SOXR"/>
    <property type="match status" value="1"/>
</dbReference>
<dbReference type="GO" id="GO:0003677">
    <property type="term" value="F:DNA binding"/>
    <property type="evidence" value="ECO:0007669"/>
    <property type="project" value="UniProtKB-KW"/>
</dbReference>
<dbReference type="Gene3D" id="1.10.1660.10">
    <property type="match status" value="1"/>
</dbReference>
<reference evidence="3 4" key="1">
    <citation type="journal article" date="2010" name="Stand. Genomic Sci.">
        <title>Complete genome sequence of Desulfarculus baarsii type strain (2st14).</title>
        <authorList>
            <person name="Sun H."/>
            <person name="Spring S."/>
            <person name="Lapidus A."/>
            <person name="Davenport K."/>
            <person name="Del Rio T.G."/>
            <person name="Tice H."/>
            <person name="Nolan M."/>
            <person name="Copeland A."/>
            <person name="Cheng J.F."/>
            <person name="Lucas S."/>
            <person name="Tapia R."/>
            <person name="Goodwin L."/>
            <person name="Pitluck S."/>
            <person name="Ivanova N."/>
            <person name="Pagani I."/>
            <person name="Mavromatis K."/>
            <person name="Ovchinnikova G."/>
            <person name="Pati A."/>
            <person name="Chen A."/>
            <person name="Palaniappan K."/>
            <person name="Hauser L."/>
            <person name="Chang Y.J."/>
            <person name="Jeffries C.D."/>
            <person name="Detter J.C."/>
            <person name="Han C."/>
            <person name="Rohde M."/>
            <person name="Brambilla E."/>
            <person name="Goker M."/>
            <person name="Woyke T."/>
            <person name="Bristow J."/>
            <person name="Eisen J.A."/>
            <person name="Markowitz V."/>
            <person name="Hugenholtz P."/>
            <person name="Kyrpides N.C."/>
            <person name="Klenk H.P."/>
            <person name="Land M."/>
        </authorList>
    </citation>
    <scope>NUCLEOTIDE SEQUENCE [LARGE SCALE GENOMIC DNA]</scope>
    <source>
        <strain evidence="4">ATCC 33931 / DSM 2075 / LMG 7858 / VKM B-1802 / 2st14</strain>
    </source>
</reference>
<dbReference type="Proteomes" id="UP000009047">
    <property type="component" value="Chromosome"/>
</dbReference>
<protein>
    <submittedName>
        <fullName evidence="3">Transcriptional regulator, MerR family</fullName>
    </submittedName>
</protein>
<evidence type="ECO:0000313" key="4">
    <source>
        <dbReference type="Proteomes" id="UP000009047"/>
    </source>
</evidence>
<dbReference type="RefSeq" id="WP_013259560.1">
    <property type="nucleotide sequence ID" value="NC_014365.1"/>
</dbReference>
<keyword evidence="4" id="KW-1185">Reference proteome</keyword>
<dbReference type="OrthoDB" id="9811000at2"/>
<dbReference type="KEGG" id="dbr:Deba_2767"/>
<dbReference type="STRING" id="644282.Deba_2767"/>
<dbReference type="InterPro" id="IPR009061">
    <property type="entry name" value="DNA-bd_dom_put_sf"/>
</dbReference>
<accession>E1QM78</accession>
<dbReference type="PROSITE" id="PS50937">
    <property type="entry name" value="HTH_MERR_2"/>
    <property type="match status" value="1"/>
</dbReference>
<dbReference type="EMBL" id="CP002085">
    <property type="protein sequence ID" value="ADK86121.1"/>
    <property type="molecule type" value="Genomic_DNA"/>
</dbReference>
<dbReference type="SUPFAM" id="SSF46955">
    <property type="entry name" value="Putative DNA-binding domain"/>
    <property type="match status" value="1"/>
</dbReference>
<evidence type="ECO:0000313" key="3">
    <source>
        <dbReference type="EMBL" id="ADK86121.1"/>
    </source>
</evidence>
<dbReference type="GO" id="GO:0003700">
    <property type="term" value="F:DNA-binding transcription factor activity"/>
    <property type="evidence" value="ECO:0007669"/>
    <property type="project" value="InterPro"/>
</dbReference>
<organism evidence="3 4">
    <name type="scientific">Desulfarculus baarsii (strain ATCC 33931 / DSM 2075 / LMG 7858 / VKM B-1802 / 2st14)</name>
    <dbReference type="NCBI Taxonomy" id="644282"/>
    <lineage>
        <taxon>Bacteria</taxon>
        <taxon>Pseudomonadati</taxon>
        <taxon>Thermodesulfobacteriota</taxon>
        <taxon>Desulfarculia</taxon>
        <taxon>Desulfarculales</taxon>
        <taxon>Desulfarculaceae</taxon>
        <taxon>Desulfarculus</taxon>
    </lineage>
</organism>
<feature type="domain" description="HTH merR-type" evidence="2">
    <location>
        <begin position="9"/>
        <end position="79"/>
    </location>
</feature>
<dbReference type="SMART" id="SM00422">
    <property type="entry name" value="HTH_MERR"/>
    <property type="match status" value="1"/>
</dbReference>
<evidence type="ECO:0000256" key="1">
    <source>
        <dbReference type="ARBA" id="ARBA00023125"/>
    </source>
</evidence>
<evidence type="ECO:0000259" key="2">
    <source>
        <dbReference type="PROSITE" id="PS50937"/>
    </source>
</evidence>
<dbReference type="PANTHER" id="PTHR30204:SF93">
    <property type="entry name" value="HTH MERR-TYPE DOMAIN-CONTAINING PROTEIN"/>
    <property type="match status" value="1"/>
</dbReference>
<dbReference type="InterPro" id="IPR047057">
    <property type="entry name" value="MerR_fam"/>
</dbReference>
<keyword evidence="1" id="KW-0238">DNA-binding</keyword>
<proteinExistence type="predicted"/>
<dbReference type="eggNOG" id="COG0789">
    <property type="taxonomic scope" value="Bacteria"/>
</dbReference>
<dbReference type="InterPro" id="IPR000551">
    <property type="entry name" value="MerR-type_HTH_dom"/>
</dbReference>
<dbReference type="Pfam" id="PF13411">
    <property type="entry name" value="MerR_1"/>
    <property type="match status" value="1"/>
</dbReference>